<dbReference type="PROSITE" id="PS51779">
    <property type="entry name" value="POTRA"/>
    <property type="match status" value="1"/>
</dbReference>
<dbReference type="EMBL" id="WJPP01000004">
    <property type="protein sequence ID" value="MRH78676.1"/>
    <property type="molecule type" value="Genomic_DNA"/>
</dbReference>
<proteinExistence type="inferred from homology"/>
<evidence type="ECO:0000259" key="10">
    <source>
        <dbReference type="PROSITE" id="PS51779"/>
    </source>
</evidence>
<keyword evidence="2 9" id="KW-1003">Cell membrane</keyword>
<comment type="caution">
    <text evidence="11">The sequence shown here is derived from an EMBL/GenBank/DDBJ whole genome shotgun (WGS) entry which is preliminary data.</text>
</comment>
<evidence type="ECO:0000256" key="3">
    <source>
        <dbReference type="ARBA" id="ARBA00022519"/>
    </source>
</evidence>
<protein>
    <recommendedName>
        <fullName evidence="9">Cell division protein FtsQ</fullName>
    </recommendedName>
</protein>
<dbReference type="Proteomes" id="UP000433788">
    <property type="component" value="Unassembled WGS sequence"/>
</dbReference>
<gene>
    <name evidence="9" type="primary">ftsQ</name>
    <name evidence="11" type="ORF">GH984_08150</name>
</gene>
<dbReference type="Pfam" id="PF08478">
    <property type="entry name" value="POTRA_1"/>
    <property type="match status" value="1"/>
</dbReference>
<evidence type="ECO:0000256" key="6">
    <source>
        <dbReference type="ARBA" id="ARBA00022989"/>
    </source>
</evidence>
<dbReference type="GO" id="GO:0005886">
    <property type="term" value="C:plasma membrane"/>
    <property type="evidence" value="ECO:0007669"/>
    <property type="project" value="UniProtKB-SubCell"/>
</dbReference>
<evidence type="ECO:0000256" key="9">
    <source>
        <dbReference type="HAMAP-Rule" id="MF_00911"/>
    </source>
</evidence>
<keyword evidence="7 9" id="KW-0472">Membrane</keyword>
<dbReference type="InterPro" id="IPR034746">
    <property type="entry name" value="POTRA"/>
</dbReference>
<dbReference type="RefSeq" id="WP_153719718.1">
    <property type="nucleotide sequence ID" value="NZ_WJPP01000004.1"/>
</dbReference>
<dbReference type="GO" id="GO:0043093">
    <property type="term" value="P:FtsZ-dependent cytokinesis"/>
    <property type="evidence" value="ECO:0007669"/>
    <property type="project" value="UniProtKB-UniRule"/>
</dbReference>
<name>A0A6N7QQJ3_9GAMM</name>
<dbReference type="Pfam" id="PF03799">
    <property type="entry name" value="FtsQ_DivIB_C"/>
    <property type="match status" value="1"/>
</dbReference>
<dbReference type="InterPro" id="IPR045335">
    <property type="entry name" value="FtsQ_C_sf"/>
</dbReference>
<dbReference type="PANTHER" id="PTHR35851">
    <property type="entry name" value="CELL DIVISION PROTEIN FTSQ"/>
    <property type="match status" value="1"/>
</dbReference>
<reference evidence="11 12" key="1">
    <citation type="submission" date="2019-11" db="EMBL/GenBank/DDBJ databases">
        <authorList>
            <person name="Zhang X.Y."/>
        </authorList>
    </citation>
    <scope>NUCLEOTIDE SEQUENCE [LARGE SCALE GENOMIC DNA]</scope>
    <source>
        <strain evidence="11 12">C176</strain>
    </source>
</reference>
<keyword evidence="4 9" id="KW-0132">Cell division</keyword>
<sequence>MIGRLSLGVMLFGLLAGGYWLSTQWAESPPLPIQTVRFDGELAHLRQEDLRAAVLPNLGGGLLGSDVLSIRQSLEALAWVQQASVRRVWPDALEVHIVEQRPIAQWGEGALLNAQARVFRPRRLPEGLPALAGPPSSAERVLTRFQEIRALLQPVDIQVIGLKLDERRAWTVVLDNGGLIRLGRQDTEERLARFIAAWPQVEDLPEQMLSVADLRYPNGFALLWQPEETVDDT</sequence>
<dbReference type="Gene3D" id="3.40.50.11690">
    <property type="entry name" value="Cell division protein FtsQ/DivIB"/>
    <property type="match status" value="1"/>
</dbReference>
<evidence type="ECO:0000256" key="7">
    <source>
        <dbReference type="ARBA" id="ARBA00023136"/>
    </source>
</evidence>
<keyword evidence="8 9" id="KW-0131">Cell cycle</keyword>
<keyword evidence="6 9" id="KW-1133">Transmembrane helix</keyword>
<dbReference type="HAMAP" id="MF_00911">
    <property type="entry name" value="FtsQ_subfam"/>
    <property type="match status" value="1"/>
</dbReference>
<feature type="domain" description="POTRA" evidence="10">
    <location>
        <begin position="31"/>
        <end position="100"/>
    </location>
</feature>
<keyword evidence="12" id="KW-1185">Reference proteome</keyword>
<accession>A0A6N7QQJ3</accession>
<evidence type="ECO:0000256" key="4">
    <source>
        <dbReference type="ARBA" id="ARBA00022618"/>
    </source>
</evidence>
<comment type="similarity">
    <text evidence="9">Belongs to the FtsQ/DivIB family. FtsQ subfamily.</text>
</comment>
<evidence type="ECO:0000256" key="8">
    <source>
        <dbReference type="ARBA" id="ARBA00023306"/>
    </source>
</evidence>
<evidence type="ECO:0000256" key="1">
    <source>
        <dbReference type="ARBA" id="ARBA00004370"/>
    </source>
</evidence>
<dbReference type="InterPro" id="IPR005548">
    <property type="entry name" value="Cell_div_FtsQ/DivIB_C"/>
</dbReference>
<comment type="subcellular location">
    <subcellularLocation>
        <location evidence="9">Cell inner membrane</location>
        <topology evidence="9">Single-pass type II membrane protein</topology>
    </subcellularLocation>
    <subcellularLocation>
        <location evidence="1">Membrane</location>
    </subcellularLocation>
    <text evidence="9">Localizes to the division septum.</text>
</comment>
<comment type="function">
    <text evidence="9">Essential cell division protein. May link together the upstream cell division proteins, which are predominantly cytoplasmic, with the downstream cell division proteins, which are predominantly periplasmic. May control correct divisome assembly.</text>
</comment>
<keyword evidence="3 9" id="KW-0997">Cell inner membrane</keyword>
<dbReference type="GO" id="GO:0032153">
    <property type="term" value="C:cell division site"/>
    <property type="evidence" value="ECO:0007669"/>
    <property type="project" value="UniProtKB-UniRule"/>
</dbReference>
<evidence type="ECO:0000313" key="11">
    <source>
        <dbReference type="EMBL" id="MRH78676.1"/>
    </source>
</evidence>
<dbReference type="GO" id="GO:0090529">
    <property type="term" value="P:cell septum assembly"/>
    <property type="evidence" value="ECO:0007669"/>
    <property type="project" value="InterPro"/>
</dbReference>
<dbReference type="Gene3D" id="3.10.20.310">
    <property type="entry name" value="membrane protein fhac"/>
    <property type="match status" value="1"/>
</dbReference>
<evidence type="ECO:0000313" key="12">
    <source>
        <dbReference type="Proteomes" id="UP000433788"/>
    </source>
</evidence>
<dbReference type="PANTHER" id="PTHR35851:SF1">
    <property type="entry name" value="CELL DIVISION PROTEIN FTSQ"/>
    <property type="match status" value="1"/>
</dbReference>
<comment type="subunit">
    <text evidence="9">Part of a complex composed of FtsB, FtsL and FtsQ.</text>
</comment>
<dbReference type="AlphaFoldDB" id="A0A6N7QQJ3"/>
<keyword evidence="5 9" id="KW-0812">Transmembrane</keyword>
<evidence type="ECO:0000256" key="2">
    <source>
        <dbReference type="ARBA" id="ARBA00022475"/>
    </source>
</evidence>
<dbReference type="InterPro" id="IPR026579">
    <property type="entry name" value="FtsQ"/>
</dbReference>
<organism evidence="11 12">
    <name type="scientific">Spiribacter salilacus</name>
    <dbReference type="NCBI Taxonomy" id="2664894"/>
    <lineage>
        <taxon>Bacteria</taxon>
        <taxon>Pseudomonadati</taxon>
        <taxon>Pseudomonadota</taxon>
        <taxon>Gammaproteobacteria</taxon>
        <taxon>Chromatiales</taxon>
        <taxon>Ectothiorhodospiraceae</taxon>
        <taxon>Spiribacter</taxon>
    </lineage>
</organism>
<dbReference type="InterPro" id="IPR013685">
    <property type="entry name" value="POTRA_FtsQ_type"/>
</dbReference>
<evidence type="ECO:0000256" key="5">
    <source>
        <dbReference type="ARBA" id="ARBA00022692"/>
    </source>
</evidence>